<dbReference type="Pfam" id="PF01321">
    <property type="entry name" value="Creatinase_N"/>
    <property type="match status" value="1"/>
</dbReference>
<dbReference type="PANTHER" id="PTHR43763:SF17">
    <property type="entry name" value="AMINOPEPTIDASE P, CYTOPLASMIC-RELATED"/>
    <property type="match status" value="1"/>
</dbReference>
<feature type="domain" description="Creatinase N-terminal" evidence="6">
    <location>
        <begin position="64"/>
        <end position="212"/>
    </location>
</feature>
<comment type="cofactor">
    <cofactor evidence="1">
        <name>Mn(2+)</name>
        <dbReference type="ChEBI" id="CHEBI:29035"/>
    </cofactor>
</comment>
<evidence type="ECO:0000313" key="9">
    <source>
        <dbReference type="Proteomes" id="UP000094065"/>
    </source>
</evidence>
<evidence type="ECO:0000256" key="3">
    <source>
        <dbReference type="ARBA" id="ARBA00023211"/>
    </source>
</evidence>
<proteinExistence type="inferred from homology"/>
<feature type="domain" description="Peptidase M24 C-terminal" evidence="7">
    <location>
        <begin position="621"/>
        <end position="682"/>
    </location>
</feature>
<reference evidence="8 9" key="1">
    <citation type="submission" date="2016-06" db="EMBL/GenBank/DDBJ databases">
        <title>Evolution of pathogenesis and genome organization in the Tremellales.</title>
        <authorList>
            <person name="Cuomo C."/>
            <person name="Litvintseva A."/>
            <person name="Heitman J."/>
            <person name="Chen Y."/>
            <person name="Sun S."/>
            <person name="Springer D."/>
            <person name="Dromer F."/>
            <person name="Young S."/>
            <person name="Zeng Q."/>
            <person name="Chapman S."/>
            <person name="Gujja S."/>
            <person name="Saif S."/>
            <person name="Birren B."/>
        </authorList>
    </citation>
    <scope>NUCLEOTIDE SEQUENCE [LARGE SCALE GENOMIC DNA]</scope>
    <source>
        <strain evidence="8 9">CBS 6039</strain>
    </source>
</reference>
<dbReference type="GeneID" id="30153040"/>
<feature type="region of interest" description="Disordered" evidence="4">
    <location>
        <begin position="1"/>
        <end position="38"/>
    </location>
</feature>
<protein>
    <recommendedName>
        <fullName evidence="10">Cytoplasmic protein</fullName>
    </recommendedName>
</protein>
<feature type="domain" description="Peptidase M24" evidence="5">
    <location>
        <begin position="396"/>
        <end position="608"/>
    </location>
</feature>
<dbReference type="Gene3D" id="3.40.350.10">
    <property type="entry name" value="Creatinase/prolidase N-terminal domain"/>
    <property type="match status" value="2"/>
</dbReference>
<sequence length="692" mass="77323">MSCFFPGPRGQIQLPPDEEINEKQPIAADDHDDLLAPPPPACASFVNMDKLFTTLESEDELKQRLKVVREKVGDAKVDWYVVPSEDEHQSEEVGDTEKRRQYISGFTGSAGTAIIPSSSDHEALLFVDSRYWIQAEQQVVEGWKVVRVGSKGGSGRGDVVGGWVEWAVNEAEEESRIGIDPKLISLSLAQTIQSRLTLIDSKTTLVPISQNLIDKVWNPPARSTGPINAYPLSLSGEDTPRKLTRSRAALAKAISGNNSTSQDWVYILPTLPAIAWLLNYRCPDDIPFCPVAYAYLALTPDKCVIFVDQKKITDELGNRWEDEGIEVRPYGVEQVGTFLKELASAQEEKSKLHILASQECSWALSHLTPSSAPIRTLSPCPIDTIKAIKNSIEQQNFRNAYLRDGHAMVRWFAWLEKALMKDGKKVGEWAAAMALGRERRREDNFAGLAYDDISASGPNAASPHYVPHRGTDRLIDPETTYLIDSGAQYLDATIDTTRTHFFESNPSPEIKRAYTRVLQGHIAVSRAKFPRGMPADRLAMSAREKLYEDGLDFGHGLGHGVGSYLAVHENPMFPKNSAFEPGHVTTIEPGYYKEGEFGIRIESVLLCKPVEVEEGQPPSDFLTFERITQVPIQTTLIDWALMAKYEAKWINDHNRSVQDALEPLLQADEDKDALEWLKKECKGHKIWPWDGI</sequence>
<dbReference type="Pfam" id="PF16188">
    <property type="entry name" value="Peptidase_M24_C"/>
    <property type="match status" value="1"/>
</dbReference>
<comment type="similarity">
    <text evidence="2">Belongs to the peptidase M24B family.</text>
</comment>
<evidence type="ECO:0000313" key="8">
    <source>
        <dbReference type="EMBL" id="ODN83629.1"/>
    </source>
</evidence>
<dbReference type="SUPFAM" id="SSF55920">
    <property type="entry name" value="Creatinase/aminopeptidase"/>
    <property type="match status" value="1"/>
</dbReference>
<dbReference type="InterPro" id="IPR029149">
    <property type="entry name" value="Creatin/AminoP/Spt16_N"/>
</dbReference>
<organism evidence="8 9">
    <name type="scientific">Cryptococcus amylolentus CBS 6039</name>
    <dbReference type="NCBI Taxonomy" id="1295533"/>
    <lineage>
        <taxon>Eukaryota</taxon>
        <taxon>Fungi</taxon>
        <taxon>Dikarya</taxon>
        <taxon>Basidiomycota</taxon>
        <taxon>Agaricomycotina</taxon>
        <taxon>Tremellomycetes</taxon>
        <taxon>Tremellales</taxon>
        <taxon>Cryptococcaceae</taxon>
        <taxon>Cryptococcus</taxon>
    </lineage>
</organism>
<dbReference type="Pfam" id="PF16189">
    <property type="entry name" value="Creatinase_N_2"/>
    <property type="match status" value="1"/>
</dbReference>
<name>A0A1E3I4V7_9TREE</name>
<accession>A0A1E3I4V7</accession>
<evidence type="ECO:0000256" key="2">
    <source>
        <dbReference type="ARBA" id="ARBA00008766"/>
    </source>
</evidence>
<dbReference type="Pfam" id="PF00557">
    <property type="entry name" value="Peptidase_M24"/>
    <property type="match status" value="1"/>
</dbReference>
<dbReference type="InterPro" id="IPR036005">
    <property type="entry name" value="Creatinase/aminopeptidase-like"/>
</dbReference>
<evidence type="ECO:0000256" key="1">
    <source>
        <dbReference type="ARBA" id="ARBA00001936"/>
    </source>
</evidence>
<dbReference type="RefSeq" id="XP_018997629.1">
    <property type="nucleotide sequence ID" value="XM_019135202.1"/>
</dbReference>
<comment type="caution">
    <text evidence="8">The sequence shown here is derived from an EMBL/GenBank/DDBJ whole genome shotgun (WGS) entry which is preliminary data.</text>
</comment>
<dbReference type="STRING" id="1295533.A0A1E3I4V7"/>
<evidence type="ECO:0000256" key="4">
    <source>
        <dbReference type="SAM" id="MobiDB-lite"/>
    </source>
</evidence>
<keyword evidence="3" id="KW-0464">Manganese</keyword>
<dbReference type="SUPFAM" id="SSF53092">
    <property type="entry name" value="Creatinase/prolidase N-terminal domain"/>
    <property type="match status" value="1"/>
</dbReference>
<evidence type="ECO:0008006" key="10">
    <source>
        <dbReference type="Google" id="ProtNLM"/>
    </source>
</evidence>
<dbReference type="InterPro" id="IPR000994">
    <property type="entry name" value="Pept_M24"/>
</dbReference>
<dbReference type="PANTHER" id="PTHR43763">
    <property type="entry name" value="XAA-PRO AMINOPEPTIDASE 1"/>
    <property type="match status" value="1"/>
</dbReference>
<evidence type="ECO:0000259" key="5">
    <source>
        <dbReference type="Pfam" id="PF00557"/>
    </source>
</evidence>
<dbReference type="AlphaFoldDB" id="A0A1E3I4V7"/>
<dbReference type="EMBL" id="AWGJ01000002">
    <property type="protein sequence ID" value="ODN83629.1"/>
    <property type="molecule type" value="Genomic_DNA"/>
</dbReference>
<dbReference type="OrthoDB" id="9995434at2759"/>
<dbReference type="InterPro" id="IPR000587">
    <property type="entry name" value="Creatinase_N"/>
</dbReference>
<evidence type="ECO:0000259" key="7">
    <source>
        <dbReference type="Pfam" id="PF16188"/>
    </source>
</evidence>
<dbReference type="Gene3D" id="3.90.230.10">
    <property type="entry name" value="Creatinase/methionine aminopeptidase superfamily"/>
    <property type="match status" value="1"/>
</dbReference>
<dbReference type="Proteomes" id="UP000094065">
    <property type="component" value="Unassembled WGS sequence"/>
</dbReference>
<dbReference type="FunFam" id="3.90.230.10:FF:000009">
    <property type="entry name" value="xaa-Pro aminopeptidase 2"/>
    <property type="match status" value="1"/>
</dbReference>
<dbReference type="GO" id="GO:0004177">
    <property type="term" value="F:aminopeptidase activity"/>
    <property type="evidence" value="ECO:0007669"/>
    <property type="project" value="UniProtKB-ARBA"/>
</dbReference>
<keyword evidence="9" id="KW-1185">Reference proteome</keyword>
<gene>
    <name evidence="8" type="ORF">L202_01731</name>
</gene>
<dbReference type="InterPro" id="IPR050422">
    <property type="entry name" value="X-Pro_aminopeptidase_P"/>
</dbReference>
<evidence type="ECO:0000259" key="6">
    <source>
        <dbReference type="Pfam" id="PF01321"/>
    </source>
</evidence>
<dbReference type="InterPro" id="IPR032416">
    <property type="entry name" value="Peptidase_M24_C"/>
</dbReference>